<dbReference type="AlphaFoldDB" id="A0A4Z2I0I1"/>
<keyword evidence="3" id="KW-1185">Reference proteome</keyword>
<evidence type="ECO:0000256" key="1">
    <source>
        <dbReference type="SAM" id="MobiDB-lite"/>
    </source>
</evidence>
<evidence type="ECO:0000313" key="3">
    <source>
        <dbReference type="Proteomes" id="UP000314294"/>
    </source>
</evidence>
<evidence type="ECO:0000313" key="2">
    <source>
        <dbReference type="EMBL" id="TNN71300.1"/>
    </source>
</evidence>
<dbReference type="Proteomes" id="UP000314294">
    <property type="component" value="Unassembled WGS sequence"/>
</dbReference>
<comment type="caution">
    <text evidence="2">The sequence shown here is derived from an EMBL/GenBank/DDBJ whole genome shotgun (WGS) entry which is preliminary data.</text>
</comment>
<organism evidence="2 3">
    <name type="scientific">Liparis tanakae</name>
    <name type="common">Tanaka's snailfish</name>
    <dbReference type="NCBI Taxonomy" id="230148"/>
    <lineage>
        <taxon>Eukaryota</taxon>
        <taxon>Metazoa</taxon>
        <taxon>Chordata</taxon>
        <taxon>Craniata</taxon>
        <taxon>Vertebrata</taxon>
        <taxon>Euteleostomi</taxon>
        <taxon>Actinopterygii</taxon>
        <taxon>Neopterygii</taxon>
        <taxon>Teleostei</taxon>
        <taxon>Neoteleostei</taxon>
        <taxon>Acanthomorphata</taxon>
        <taxon>Eupercaria</taxon>
        <taxon>Perciformes</taxon>
        <taxon>Cottioidei</taxon>
        <taxon>Cottales</taxon>
        <taxon>Liparidae</taxon>
        <taxon>Liparis</taxon>
    </lineage>
</organism>
<proteinExistence type="predicted"/>
<dbReference type="EMBL" id="SRLO01000152">
    <property type="protein sequence ID" value="TNN71300.1"/>
    <property type="molecule type" value="Genomic_DNA"/>
</dbReference>
<name>A0A4Z2I0I1_9TELE</name>
<accession>A0A4Z2I0I1</accession>
<gene>
    <name evidence="2" type="ORF">EYF80_018502</name>
</gene>
<feature type="region of interest" description="Disordered" evidence="1">
    <location>
        <begin position="1"/>
        <end position="31"/>
    </location>
</feature>
<protein>
    <submittedName>
        <fullName evidence="2">Uncharacterized protein</fullName>
    </submittedName>
</protein>
<reference evidence="2 3" key="1">
    <citation type="submission" date="2019-03" db="EMBL/GenBank/DDBJ databases">
        <title>First draft genome of Liparis tanakae, snailfish: a comprehensive survey of snailfish specific genes.</title>
        <authorList>
            <person name="Kim W."/>
            <person name="Song I."/>
            <person name="Jeong J.-H."/>
            <person name="Kim D."/>
            <person name="Kim S."/>
            <person name="Ryu S."/>
            <person name="Song J.Y."/>
            <person name="Lee S.K."/>
        </authorList>
    </citation>
    <scope>NUCLEOTIDE SEQUENCE [LARGE SCALE GENOMIC DNA]</scope>
    <source>
        <tissue evidence="2">Muscle</tissue>
    </source>
</reference>
<sequence>MYEDSRGTKGPGETQPSRSVLPGNKQDKTESIDGKKWCLIQKFQRRQHQPTAICPEVACSTELH</sequence>